<keyword evidence="3" id="KW-0413">Isomerase</keyword>
<feature type="domain" description="Chalcone isomerase" evidence="2">
    <location>
        <begin position="58"/>
        <end position="163"/>
    </location>
</feature>
<evidence type="ECO:0000313" key="3">
    <source>
        <dbReference type="EMBL" id="UYM14698.1"/>
    </source>
</evidence>
<sequence length="165" mass="18951">MRLIVPICLMLISLLSQASTLNWNNWQTVGQGKLTWGFWTIYNSELRTPTGQYSPGQEPLALVITYQRDISREDLLEATDEQWQHLGVPKARRAVWLAQLEAIWPDVRKGDQLTFVFSHDEGVFFQADKQLGVPMKADFSRAFIDIWLSPETTYPGLRLQLLGKD</sequence>
<organism evidence="3 4">
    <name type="scientific">Endozoicomonas euniceicola</name>
    <dbReference type="NCBI Taxonomy" id="1234143"/>
    <lineage>
        <taxon>Bacteria</taxon>
        <taxon>Pseudomonadati</taxon>
        <taxon>Pseudomonadota</taxon>
        <taxon>Gammaproteobacteria</taxon>
        <taxon>Oceanospirillales</taxon>
        <taxon>Endozoicomonadaceae</taxon>
        <taxon>Endozoicomonas</taxon>
    </lineage>
</organism>
<name>A0ABY6GRI1_9GAMM</name>
<feature type="signal peptide" evidence="1">
    <location>
        <begin position="1"/>
        <end position="18"/>
    </location>
</feature>
<evidence type="ECO:0000313" key="4">
    <source>
        <dbReference type="Proteomes" id="UP001163255"/>
    </source>
</evidence>
<dbReference type="Proteomes" id="UP001163255">
    <property type="component" value="Chromosome"/>
</dbReference>
<accession>A0ABY6GRI1</accession>
<dbReference type="EMBL" id="CP103300">
    <property type="protein sequence ID" value="UYM14698.1"/>
    <property type="molecule type" value="Genomic_DNA"/>
</dbReference>
<reference evidence="3" key="1">
    <citation type="submission" date="2022-10" db="EMBL/GenBank/DDBJ databases">
        <title>Completed Genome Sequence of two octocoral isolated bacterium, Endozoicomonas euniceicola EF212T and Endozoicomonas gorgoniicola PS125T.</title>
        <authorList>
            <person name="Chiou Y.-J."/>
            <person name="Chen Y.-H."/>
        </authorList>
    </citation>
    <scope>NUCLEOTIDE SEQUENCE</scope>
    <source>
        <strain evidence="3">EF212</strain>
    </source>
</reference>
<evidence type="ECO:0000256" key="1">
    <source>
        <dbReference type="SAM" id="SignalP"/>
    </source>
</evidence>
<dbReference type="GO" id="GO:0016853">
    <property type="term" value="F:isomerase activity"/>
    <property type="evidence" value="ECO:0007669"/>
    <property type="project" value="UniProtKB-KW"/>
</dbReference>
<feature type="chain" id="PRO_5046289477" evidence="1">
    <location>
        <begin position="19"/>
        <end position="165"/>
    </location>
</feature>
<proteinExistence type="predicted"/>
<gene>
    <name evidence="3" type="ORF">NX720_17630</name>
</gene>
<evidence type="ECO:0000259" key="2">
    <source>
        <dbReference type="Pfam" id="PF16036"/>
    </source>
</evidence>
<dbReference type="InterPro" id="IPR016087">
    <property type="entry name" value="Chalcone_isomerase"/>
</dbReference>
<keyword evidence="1" id="KW-0732">Signal</keyword>
<protein>
    <submittedName>
        <fullName evidence="3">Chalcone isomerase family protein</fullName>
    </submittedName>
</protein>
<dbReference type="Pfam" id="PF16036">
    <property type="entry name" value="Chalcone_3"/>
    <property type="match status" value="1"/>
</dbReference>
<keyword evidence="4" id="KW-1185">Reference proteome</keyword>
<dbReference type="RefSeq" id="WP_262596326.1">
    <property type="nucleotide sequence ID" value="NZ_CP103300.1"/>
</dbReference>